<feature type="non-terminal residue" evidence="2">
    <location>
        <position position="1"/>
    </location>
</feature>
<dbReference type="EMBL" id="CAXAMM010042547">
    <property type="protein sequence ID" value="CAK9105448.1"/>
    <property type="molecule type" value="Genomic_DNA"/>
</dbReference>
<dbReference type="Gene3D" id="3.40.630.10">
    <property type="entry name" value="Zn peptidases"/>
    <property type="match status" value="1"/>
</dbReference>
<accession>A0ABP0RYA6</accession>
<dbReference type="PANTHER" id="PTHR21092:SF0">
    <property type="entry name" value="NICASTRIN"/>
    <property type="match status" value="1"/>
</dbReference>
<name>A0ABP0RYA6_9DINO</name>
<protein>
    <submittedName>
        <fullName evidence="2">Nicastrin (DpNCT)</fullName>
    </submittedName>
</protein>
<dbReference type="Proteomes" id="UP001642464">
    <property type="component" value="Unassembled WGS sequence"/>
</dbReference>
<proteinExistence type="predicted"/>
<dbReference type="Pfam" id="PF05450">
    <property type="entry name" value="Nicastrin"/>
    <property type="match status" value="1"/>
</dbReference>
<feature type="chain" id="PRO_5045627081" evidence="1">
    <location>
        <begin position="20"/>
        <end position="716"/>
    </location>
</feature>
<keyword evidence="3" id="KW-1185">Reference proteome</keyword>
<reference evidence="2 3" key="1">
    <citation type="submission" date="2024-02" db="EMBL/GenBank/DDBJ databases">
        <authorList>
            <person name="Chen Y."/>
            <person name="Shah S."/>
            <person name="Dougan E. K."/>
            <person name="Thang M."/>
            <person name="Chan C."/>
        </authorList>
    </citation>
    <scope>NUCLEOTIDE SEQUENCE [LARGE SCALE GENOMIC DNA]</scope>
</reference>
<evidence type="ECO:0000256" key="1">
    <source>
        <dbReference type="SAM" id="SignalP"/>
    </source>
</evidence>
<organism evidence="2 3">
    <name type="scientific">Durusdinium trenchii</name>
    <dbReference type="NCBI Taxonomy" id="1381693"/>
    <lineage>
        <taxon>Eukaryota</taxon>
        <taxon>Sar</taxon>
        <taxon>Alveolata</taxon>
        <taxon>Dinophyceae</taxon>
        <taxon>Suessiales</taxon>
        <taxon>Symbiodiniaceae</taxon>
        <taxon>Durusdinium</taxon>
    </lineage>
</organism>
<evidence type="ECO:0000313" key="2">
    <source>
        <dbReference type="EMBL" id="CAK9105448.1"/>
    </source>
</evidence>
<dbReference type="InterPro" id="IPR008710">
    <property type="entry name" value="Nicastrin"/>
</dbReference>
<evidence type="ECO:0000313" key="3">
    <source>
        <dbReference type="Proteomes" id="UP001642464"/>
    </source>
</evidence>
<gene>
    <name evidence="2" type="ORF">SCF082_LOCUS49150</name>
</gene>
<feature type="signal peptide" evidence="1">
    <location>
        <begin position="1"/>
        <end position="19"/>
    </location>
</feature>
<dbReference type="PANTHER" id="PTHR21092">
    <property type="entry name" value="NICASTRIN"/>
    <property type="match status" value="1"/>
</dbReference>
<comment type="caution">
    <text evidence="2">The sequence shown here is derived from an EMBL/GenBank/DDBJ whole genome shotgun (WGS) entry which is preliminary data.</text>
</comment>
<sequence>AAAAVAAVVLLSLQSTVKAQNKVVEDMFDTFQMWPCSRVISVDGSFGCGSEEDRKVGRGGSLLAINSTAELDELLAGLRAGENPRKLERVSVLLRDDNLLDGETLDKIIALHEDGVLEVDNVLVAVRPVTEIGPEDLVSSDPADQWVTNGDGMNFAKVPFTVARLTSVQSSNELLALEAENEVRGYGNAVWQHAARLQFYGGKLTATSEQCLEDLRCDPLGGLSVWGVVGGDPNALNVKDTVLLATGMDSNAFFHDLAFGRDTTASGLVTTLLAASALGSMANPTMLSSLPRQVGVALFQGETWDRVGSRRFVRDIARNGSKCLELQTADEFAGKSCANPLTYSLAWTGLDLGRMSSVIAVDQLANANGEYYVHSQDGVAASQALFDVLGASTASLTVEQADTVSNGMPPTSLDSFREAEAEFGTAWPGTGFVFAGYNASFTETNTFYRSRFDSTTGDAAAEEAVADQLAEAATMLARTAFVQAGGAVVDAVSEISVNVTHARELWACFTLNFACPLVARTVNTSTQVIRDVMRASPVTAGLGPSGGPPTLFSSVYFPFAVENSQISLVEVFVRDYVVKHTNSATQQSVGFGSCSRDVSCVDADPGSLSCGPSSTSLACIDGQCVCSNAFFHDAVSPYVALGSNAFVVDKAALNTTFDRLWTEPKWSVPVLQTYKEPTKEVTTPVLLAAGGTVTVAALAMALRLVPRLQDPKLKLT</sequence>
<keyword evidence="1" id="KW-0732">Signal</keyword>